<reference evidence="2" key="2">
    <citation type="journal article" date="2024" name="Plant">
        <title>Genomic evolution and insights into agronomic trait innovations of Sesamum species.</title>
        <authorList>
            <person name="Miao H."/>
            <person name="Wang L."/>
            <person name="Qu L."/>
            <person name="Liu H."/>
            <person name="Sun Y."/>
            <person name="Le M."/>
            <person name="Wang Q."/>
            <person name="Wei S."/>
            <person name="Zheng Y."/>
            <person name="Lin W."/>
            <person name="Duan Y."/>
            <person name="Cao H."/>
            <person name="Xiong S."/>
            <person name="Wang X."/>
            <person name="Wei L."/>
            <person name="Li C."/>
            <person name="Ma Q."/>
            <person name="Ju M."/>
            <person name="Zhao R."/>
            <person name="Li G."/>
            <person name="Mu C."/>
            <person name="Tian Q."/>
            <person name="Mei H."/>
            <person name="Zhang T."/>
            <person name="Gao T."/>
            <person name="Zhang H."/>
        </authorList>
    </citation>
    <scope>NUCLEOTIDE SEQUENCE</scope>
    <source>
        <strain evidence="2">G02</strain>
    </source>
</reference>
<proteinExistence type="predicted"/>
<feature type="signal peptide" evidence="1">
    <location>
        <begin position="1"/>
        <end position="19"/>
    </location>
</feature>
<feature type="non-terminal residue" evidence="2">
    <location>
        <position position="1"/>
    </location>
</feature>
<accession>A0AAW2J8E1</accession>
<protein>
    <submittedName>
        <fullName evidence="2">Uncharacterized protein</fullName>
    </submittedName>
</protein>
<sequence length="86" mass="9570">APAAWLGHWFSCVVRFILTSEMEDGKMMMAPSGSSGASSSTAANPVGQVVENLNYEVSQDALFDAVEAEERREWEELRNSKEWKES</sequence>
<evidence type="ECO:0000313" key="2">
    <source>
        <dbReference type="EMBL" id="KAL0290058.1"/>
    </source>
</evidence>
<reference evidence="2" key="1">
    <citation type="submission" date="2020-06" db="EMBL/GenBank/DDBJ databases">
        <authorList>
            <person name="Li T."/>
            <person name="Hu X."/>
            <person name="Zhang T."/>
            <person name="Song X."/>
            <person name="Zhang H."/>
            <person name="Dai N."/>
            <person name="Sheng W."/>
            <person name="Hou X."/>
            <person name="Wei L."/>
        </authorList>
    </citation>
    <scope>NUCLEOTIDE SEQUENCE</scope>
    <source>
        <strain evidence="2">G02</strain>
        <tissue evidence="2">Leaf</tissue>
    </source>
</reference>
<feature type="chain" id="PRO_5043498035" evidence="1">
    <location>
        <begin position="20"/>
        <end position="86"/>
    </location>
</feature>
<gene>
    <name evidence="2" type="ORF">Sradi_7058500</name>
</gene>
<name>A0AAW2J8E1_SESRA</name>
<dbReference type="AlphaFoldDB" id="A0AAW2J8E1"/>
<keyword evidence="1" id="KW-0732">Signal</keyword>
<comment type="caution">
    <text evidence="2">The sequence shown here is derived from an EMBL/GenBank/DDBJ whole genome shotgun (WGS) entry which is preliminary data.</text>
</comment>
<dbReference type="EMBL" id="JACGWJ010000646">
    <property type="protein sequence ID" value="KAL0290058.1"/>
    <property type="molecule type" value="Genomic_DNA"/>
</dbReference>
<evidence type="ECO:0000256" key="1">
    <source>
        <dbReference type="SAM" id="SignalP"/>
    </source>
</evidence>
<organism evidence="2">
    <name type="scientific">Sesamum radiatum</name>
    <name type="common">Black benniseed</name>
    <dbReference type="NCBI Taxonomy" id="300843"/>
    <lineage>
        <taxon>Eukaryota</taxon>
        <taxon>Viridiplantae</taxon>
        <taxon>Streptophyta</taxon>
        <taxon>Embryophyta</taxon>
        <taxon>Tracheophyta</taxon>
        <taxon>Spermatophyta</taxon>
        <taxon>Magnoliopsida</taxon>
        <taxon>eudicotyledons</taxon>
        <taxon>Gunneridae</taxon>
        <taxon>Pentapetalae</taxon>
        <taxon>asterids</taxon>
        <taxon>lamiids</taxon>
        <taxon>Lamiales</taxon>
        <taxon>Pedaliaceae</taxon>
        <taxon>Sesamum</taxon>
    </lineage>
</organism>